<feature type="compositionally biased region" description="Polar residues" evidence="1">
    <location>
        <begin position="224"/>
        <end position="235"/>
    </location>
</feature>
<feature type="region of interest" description="Disordered" evidence="1">
    <location>
        <begin position="40"/>
        <end position="59"/>
    </location>
</feature>
<gene>
    <name evidence="3" type="ORF">C7459_103115</name>
</gene>
<accession>A0A316DCX0</accession>
<feature type="compositionally biased region" description="Basic and acidic residues" evidence="1">
    <location>
        <begin position="236"/>
        <end position="251"/>
    </location>
</feature>
<dbReference type="RefSeq" id="WP_109686758.1">
    <property type="nucleotide sequence ID" value="NZ_QGGL01000003.1"/>
</dbReference>
<dbReference type="OrthoDB" id="2989577at2"/>
<feature type="compositionally biased region" description="Low complexity" evidence="1">
    <location>
        <begin position="46"/>
        <end position="59"/>
    </location>
</feature>
<name>A0A316DCX0_9BACL</name>
<protein>
    <submittedName>
        <fullName evidence="3">Uncharacterized protein</fullName>
    </submittedName>
</protein>
<evidence type="ECO:0000256" key="2">
    <source>
        <dbReference type="SAM" id="SignalP"/>
    </source>
</evidence>
<evidence type="ECO:0000313" key="3">
    <source>
        <dbReference type="EMBL" id="PWK15578.1"/>
    </source>
</evidence>
<evidence type="ECO:0000313" key="4">
    <source>
        <dbReference type="Proteomes" id="UP000245634"/>
    </source>
</evidence>
<keyword evidence="4" id="KW-1185">Reference proteome</keyword>
<organism evidence="3 4">
    <name type="scientific">Tumebacillus permanentifrigoris</name>
    <dbReference type="NCBI Taxonomy" id="378543"/>
    <lineage>
        <taxon>Bacteria</taxon>
        <taxon>Bacillati</taxon>
        <taxon>Bacillota</taxon>
        <taxon>Bacilli</taxon>
        <taxon>Bacillales</taxon>
        <taxon>Alicyclobacillaceae</taxon>
        <taxon>Tumebacillus</taxon>
    </lineage>
</organism>
<reference evidence="3 4" key="1">
    <citation type="submission" date="2018-05" db="EMBL/GenBank/DDBJ databases">
        <title>Genomic Encyclopedia of Type Strains, Phase IV (KMG-IV): sequencing the most valuable type-strain genomes for metagenomic binning, comparative biology and taxonomic classification.</title>
        <authorList>
            <person name="Goeker M."/>
        </authorList>
    </citation>
    <scope>NUCLEOTIDE SEQUENCE [LARGE SCALE GENOMIC DNA]</scope>
    <source>
        <strain evidence="3 4">DSM 18773</strain>
    </source>
</reference>
<dbReference type="Proteomes" id="UP000245634">
    <property type="component" value="Unassembled WGS sequence"/>
</dbReference>
<feature type="signal peptide" evidence="2">
    <location>
        <begin position="1"/>
        <end position="27"/>
    </location>
</feature>
<evidence type="ECO:0000256" key="1">
    <source>
        <dbReference type="SAM" id="MobiDB-lite"/>
    </source>
</evidence>
<dbReference type="EMBL" id="QGGL01000003">
    <property type="protein sequence ID" value="PWK15578.1"/>
    <property type="molecule type" value="Genomic_DNA"/>
</dbReference>
<keyword evidence="2" id="KW-0732">Signal</keyword>
<proteinExistence type="predicted"/>
<sequence length="251" mass="27710">MKKLILACLLVALSGAGYTLYTHQPEAAPKQDLTATESPALEKTPDATPQQPTATTPTPDITTVVQEADFIKYYNSFEELVDTSEIAVEGKALETEPYDFHPSDSPTRTVAMTKVKVQVKKSFNDLVKKGDVITVVEMGGITTKKALGFDQKFDLPPDQLNEKVQVLFDGLPVMAPNDEVLLFASATKMVTCPNNEPYYSITGVHQGKFKLKNDTFSRDVPKNQESAFKSLQSKTADAETKIQERMKTKLK</sequence>
<feature type="region of interest" description="Disordered" evidence="1">
    <location>
        <begin position="224"/>
        <end position="251"/>
    </location>
</feature>
<dbReference type="AlphaFoldDB" id="A0A316DCX0"/>
<feature type="chain" id="PRO_5016440509" evidence="2">
    <location>
        <begin position="28"/>
        <end position="251"/>
    </location>
</feature>
<comment type="caution">
    <text evidence="3">The sequence shown here is derived from an EMBL/GenBank/DDBJ whole genome shotgun (WGS) entry which is preliminary data.</text>
</comment>